<accession>T1EDD7</accession>
<feature type="domain" description="EF-hand" evidence="3">
    <location>
        <begin position="359"/>
        <end position="394"/>
    </location>
</feature>
<dbReference type="GO" id="GO:0005634">
    <property type="term" value="C:nucleus"/>
    <property type="evidence" value="ECO:0000318"/>
    <property type="project" value="GO_Central"/>
</dbReference>
<dbReference type="KEGG" id="hro:HELRODRAFT_103011"/>
<dbReference type="PANTHER" id="PTHR19972">
    <property type="entry name" value="CALBINDIN"/>
    <property type="match status" value="1"/>
</dbReference>
<reference evidence="6" key="1">
    <citation type="submission" date="2012-12" db="EMBL/GenBank/DDBJ databases">
        <authorList>
            <person name="Hellsten U."/>
            <person name="Grimwood J."/>
            <person name="Chapman J.A."/>
            <person name="Shapiro H."/>
            <person name="Aerts A."/>
            <person name="Otillar R.P."/>
            <person name="Terry A.Y."/>
            <person name="Boore J.L."/>
            <person name="Simakov O."/>
            <person name="Marletaz F."/>
            <person name="Cho S.-J."/>
            <person name="Edsinger-Gonzales E."/>
            <person name="Havlak P."/>
            <person name="Kuo D.-H."/>
            <person name="Larsson T."/>
            <person name="Lv J."/>
            <person name="Arendt D."/>
            <person name="Savage R."/>
            <person name="Osoegawa K."/>
            <person name="de Jong P."/>
            <person name="Lindberg D.R."/>
            <person name="Seaver E.C."/>
            <person name="Weisblat D.A."/>
            <person name="Putnam N.H."/>
            <person name="Grigoriev I.V."/>
            <person name="Rokhsar D.S."/>
        </authorList>
    </citation>
    <scope>NUCLEOTIDE SEQUENCE</scope>
</reference>
<reference evidence="4 6" key="2">
    <citation type="journal article" date="2013" name="Nature">
        <title>Insights into bilaterian evolution from three spiralian genomes.</title>
        <authorList>
            <person name="Simakov O."/>
            <person name="Marletaz F."/>
            <person name="Cho S.J."/>
            <person name="Edsinger-Gonzales E."/>
            <person name="Havlak P."/>
            <person name="Hellsten U."/>
            <person name="Kuo D.H."/>
            <person name="Larsson T."/>
            <person name="Lv J."/>
            <person name="Arendt D."/>
            <person name="Savage R."/>
            <person name="Osoegawa K."/>
            <person name="de Jong P."/>
            <person name="Grimwood J."/>
            <person name="Chapman J.A."/>
            <person name="Shapiro H."/>
            <person name="Aerts A."/>
            <person name="Otillar R.P."/>
            <person name="Terry A.Y."/>
            <person name="Boore J.L."/>
            <person name="Grigoriev I.V."/>
            <person name="Lindberg D.R."/>
            <person name="Seaver E.C."/>
            <person name="Weisblat D.A."/>
            <person name="Putnam N.H."/>
            <person name="Rokhsar D.S."/>
        </authorList>
    </citation>
    <scope>NUCLEOTIDE SEQUENCE</scope>
</reference>
<dbReference type="PANTHER" id="PTHR19972:SF10">
    <property type="entry name" value="CALBINDIN-32"/>
    <property type="match status" value="1"/>
</dbReference>
<dbReference type="Proteomes" id="UP000015101">
    <property type="component" value="Unassembled WGS sequence"/>
</dbReference>
<feature type="domain" description="EF-hand" evidence="3">
    <location>
        <begin position="315"/>
        <end position="350"/>
    </location>
</feature>
<feature type="compositionally biased region" description="Polar residues" evidence="2">
    <location>
        <begin position="118"/>
        <end position="146"/>
    </location>
</feature>
<reference evidence="5" key="3">
    <citation type="submission" date="2015-06" db="UniProtKB">
        <authorList>
            <consortium name="EnsemblMetazoa"/>
        </authorList>
    </citation>
    <scope>IDENTIFICATION</scope>
</reference>
<evidence type="ECO:0000256" key="2">
    <source>
        <dbReference type="SAM" id="MobiDB-lite"/>
    </source>
</evidence>
<dbReference type="InParanoid" id="T1EDD7"/>
<dbReference type="PROSITE" id="PS00018">
    <property type="entry name" value="EF_HAND_1"/>
    <property type="match status" value="5"/>
</dbReference>
<dbReference type="InterPro" id="IPR002048">
    <property type="entry name" value="EF_hand_dom"/>
</dbReference>
<evidence type="ECO:0000313" key="6">
    <source>
        <dbReference type="Proteomes" id="UP000015101"/>
    </source>
</evidence>
<dbReference type="InterPro" id="IPR011992">
    <property type="entry name" value="EF-hand-dom_pair"/>
</dbReference>
<evidence type="ECO:0000313" key="5">
    <source>
        <dbReference type="EnsemblMetazoa" id="HelroP103011"/>
    </source>
</evidence>
<evidence type="ECO:0000259" key="3">
    <source>
        <dbReference type="PROSITE" id="PS50222"/>
    </source>
</evidence>
<feature type="domain" description="EF-hand" evidence="3">
    <location>
        <begin position="218"/>
        <end position="253"/>
    </location>
</feature>
<dbReference type="GO" id="GO:0005829">
    <property type="term" value="C:cytosol"/>
    <property type="evidence" value="ECO:0000318"/>
    <property type="project" value="GO_Central"/>
</dbReference>
<dbReference type="CTD" id="20194589"/>
<dbReference type="SMART" id="SM00054">
    <property type="entry name" value="EFh"/>
    <property type="match status" value="6"/>
</dbReference>
<feature type="domain" description="EF-hand" evidence="3">
    <location>
        <begin position="406"/>
        <end position="441"/>
    </location>
</feature>
<dbReference type="EMBL" id="KB097572">
    <property type="protein sequence ID" value="ESN94059.1"/>
    <property type="molecule type" value="Genomic_DNA"/>
</dbReference>
<name>T1EDD7_HELRO</name>
<dbReference type="GO" id="GO:0043195">
    <property type="term" value="C:terminal bouton"/>
    <property type="evidence" value="ECO:0000318"/>
    <property type="project" value="GO_Central"/>
</dbReference>
<organism evidence="5 6">
    <name type="scientific">Helobdella robusta</name>
    <name type="common">Californian leech</name>
    <dbReference type="NCBI Taxonomy" id="6412"/>
    <lineage>
        <taxon>Eukaryota</taxon>
        <taxon>Metazoa</taxon>
        <taxon>Spiralia</taxon>
        <taxon>Lophotrochozoa</taxon>
        <taxon>Annelida</taxon>
        <taxon>Clitellata</taxon>
        <taxon>Hirudinea</taxon>
        <taxon>Rhynchobdellida</taxon>
        <taxon>Glossiphoniidae</taxon>
        <taxon>Helobdella</taxon>
    </lineage>
</organism>
<sequence>MPAEESLTATAVVDDVVCAVDGKEKLLSSECKKEEEAVVAPLVVDEEKRLACAVEEEKKFMSSECKKAEEAVAATAVVVGDVACAVDEKLKLQVEDLTTTSAEFPSSISAATAEAPNLATSTTVSDDNSTLSNNAPVTENTTPAANTTQIPAATSSTSTAASTPTTDSTVPTTADTTLSFTPSPALTPDERRVSVVEKKCNFLRQFRSGSSSSGFKKFTASQFMEVWNHYDTDGNGYIEDHELDGFLREFVLSSVSENDNRPEILSDAAMSLFKETFMDAFDENQDGMIDISELAEILPTDENFLLLFHLKNPLQSSVEFMKIWRLYDKDCLGFIESKQLKSFLKHILDNQKTTVSEDKLNEYTETILNLFDSNRDGKLQLSEMARLMPVKQNFLSKPILKGAGCLTRRDIDKLFRIYDQNRNGTIEDEELTGLLKDIMDLGQKDYTLDDINKMKKIIMDHWDQDHDGTISKSELRMFLIQQCKISAESQGLPYNDEGGSDDDDDYD</sequence>
<dbReference type="EMBL" id="AMQM01007130">
    <property type="status" value="NOT_ANNOTATED_CDS"/>
    <property type="molecule type" value="Genomic_DNA"/>
</dbReference>
<dbReference type="Gene3D" id="1.10.238.10">
    <property type="entry name" value="EF-hand"/>
    <property type="match status" value="3"/>
</dbReference>
<dbReference type="FunFam" id="1.10.238.10:FF:000186">
    <property type="entry name" value="Secretagogin"/>
    <property type="match status" value="1"/>
</dbReference>
<feature type="domain" description="EF-hand" evidence="3">
    <location>
        <begin position="268"/>
        <end position="304"/>
    </location>
</feature>
<dbReference type="RefSeq" id="XP_009027798.1">
    <property type="nucleotide sequence ID" value="XM_009029550.1"/>
</dbReference>
<dbReference type="STRING" id="6412.T1EDD7"/>
<feature type="region of interest" description="Disordered" evidence="2">
    <location>
        <begin position="113"/>
        <end position="186"/>
    </location>
</feature>
<dbReference type="SUPFAM" id="SSF47473">
    <property type="entry name" value="EF-hand"/>
    <property type="match status" value="2"/>
</dbReference>
<dbReference type="OrthoDB" id="428774at2759"/>
<dbReference type="PROSITE" id="PS50222">
    <property type="entry name" value="EF_HAND_2"/>
    <property type="match status" value="6"/>
</dbReference>
<dbReference type="EnsemblMetazoa" id="HelroT103011">
    <property type="protein sequence ID" value="HelroP103011"/>
    <property type="gene ID" value="HelroG103011"/>
</dbReference>
<dbReference type="GO" id="GO:0045202">
    <property type="term" value="C:synapse"/>
    <property type="evidence" value="ECO:0000318"/>
    <property type="project" value="GO_Central"/>
</dbReference>
<dbReference type="Pfam" id="PF13499">
    <property type="entry name" value="EF-hand_7"/>
    <property type="match status" value="3"/>
</dbReference>
<dbReference type="FunFam" id="1.10.238.10:FF:000262">
    <property type="entry name" value="calbindin-32 isoform X2"/>
    <property type="match status" value="1"/>
</dbReference>
<dbReference type="FunCoup" id="T1EDD7">
    <property type="interactions" value="44"/>
</dbReference>
<dbReference type="OMA" id="KSELRMF"/>
<feature type="compositionally biased region" description="Low complexity" evidence="2">
    <location>
        <begin position="147"/>
        <end position="177"/>
    </location>
</feature>
<dbReference type="eggNOG" id="KOG0027">
    <property type="taxonomic scope" value="Eukaryota"/>
</dbReference>
<keyword evidence="6" id="KW-1185">Reference proteome</keyword>
<dbReference type="InterPro" id="IPR035799">
    <property type="entry name" value="EFh_CBN"/>
</dbReference>
<evidence type="ECO:0000313" key="4">
    <source>
        <dbReference type="EMBL" id="ESN94059.1"/>
    </source>
</evidence>
<feature type="domain" description="EF-hand" evidence="3">
    <location>
        <begin position="450"/>
        <end position="485"/>
    </location>
</feature>
<proteinExistence type="predicted"/>
<dbReference type="GO" id="GO:0005509">
    <property type="term" value="F:calcium ion binding"/>
    <property type="evidence" value="ECO:0000318"/>
    <property type="project" value="GO_Central"/>
</dbReference>
<dbReference type="InterPro" id="IPR018247">
    <property type="entry name" value="EF_Hand_1_Ca_BS"/>
</dbReference>
<dbReference type="HOGENOM" id="CLU_537798_0_0_1"/>
<keyword evidence="1" id="KW-0106">Calcium</keyword>
<dbReference type="AlphaFoldDB" id="T1EDD7"/>
<gene>
    <name evidence="5" type="primary">20194589</name>
    <name evidence="4" type="ORF">HELRODRAFT_103011</name>
</gene>
<protein>
    <recommendedName>
        <fullName evidence="3">EF-hand domain-containing protein</fullName>
    </recommendedName>
</protein>
<dbReference type="CDD" id="cd16179">
    <property type="entry name" value="EFh_HEF_CBN"/>
    <property type="match status" value="1"/>
</dbReference>
<evidence type="ECO:0000256" key="1">
    <source>
        <dbReference type="ARBA" id="ARBA00022837"/>
    </source>
</evidence>
<dbReference type="GeneID" id="20194589"/>
<dbReference type="GO" id="GO:0030425">
    <property type="term" value="C:dendrite"/>
    <property type="evidence" value="ECO:0000318"/>
    <property type="project" value="GO_Central"/>
</dbReference>
<dbReference type="InterPro" id="IPR051001">
    <property type="entry name" value="Calbindin_Ca-bind"/>
</dbReference>